<sequence>MSVSLFRITYCLSTTKSKGIGLNLFQGFSWFLQDIFFAPISHIIKGKKNPVLQKQNRILSLCY</sequence>
<dbReference type="Proteomes" id="UP000245379">
    <property type="component" value="Unassembled WGS sequence"/>
</dbReference>
<accession>A0A317EJP5</accession>
<proteinExistence type="predicted"/>
<protein>
    <submittedName>
        <fullName evidence="1">Uncharacterized protein</fullName>
    </submittedName>
</protein>
<comment type="caution">
    <text evidence="1">The sequence shown here is derived from an EMBL/GenBank/DDBJ whole genome shotgun (WGS) entry which is preliminary data.</text>
</comment>
<evidence type="ECO:0000313" key="2">
    <source>
        <dbReference type="Proteomes" id="UP000245379"/>
    </source>
</evidence>
<name>A0A317EJP5_9SPHI</name>
<organism evidence="1 2">
    <name type="scientific">Pedobacter yonginense</name>
    <dbReference type="NCBI Taxonomy" id="651869"/>
    <lineage>
        <taxon>Bacteria</taxon>
        <taxon>Pseudomonadati</taxon>
        <taxon>Bacteroidota</taxon>
        <taxon>Sphingobacteriia</taxon>
        <taxon>Sphingobacteriales</taxon>
        <taxon>Sphingobacteriaceae</taxon>
        <taxon>Pedobacter</taxon>
    </lineage>
</organism>
<keyword evidence="2" id="KW-1185">Reference proteome</keyword>
<gene>
    <name evidence="1" type="ORF">DHW03_13695</name>
</gene>
<reference evidence="1 2" key="1">
    <citation type="submission" date="2018-05" db="EMBL/GenBank/DDBJ databases">
        <title>Pedobacter paludis sp. nov., isolated from wetland soil.</title>
        <authorList>
            <person name="Zhang Y."/>
            <person name="Wang G."/>
        </authorList>
    </citation>
    <scope>NUCLEOTIDE SEQUENCE [LARGE SCALE GENOMIC DNA]</scope>
    <source>
        <strain evidence="1 2">KCTC22721</strain>
    </source>
</reference>
<evidence type="ECO:0000313" key="1">
    <source>
        <dbReference type="EMBL" id="PWS27061.1"/>
    </source>
</evidence>
<dbReference type="AlphaFoldDB" id="A0A317EJP5"/>
<dbReference type="EMBL" id="QGNZ01000003">
    <property type="protein sequence ID" value="PWS27061.1"/>
    <property type="molecule type" value="Genomic_DNA"/>
</dbReference>